<dbReference type="InterPro" id="IPR051397">
    <property type="entry name" value="Zn-ADH-like_protein"/>
</dbReference>
<dbReference type="PANTHER" id="PTHR43677:SF4">
    <property type="entry name" value="QUINONE OXIDOREDUCTASE-LIKE PROTEIN 2"/>
    <property type="match status" value="1"/>
</dbReference>
<evidence type="ECO:0000259" key="1">
    <source>
        <dbReference type="SMART" id="SM00829"/>
    </source>
</evidence>
<dbReference type="Gene3D" id="3.40.50.720">
    <property type="entry name" value="NAD(P)-binding Rossmann-like Domain"/>
    <property type="match status" value="1"/>
</dbReference>
<accession>A0A1J9PQB3</accession>
<dbReference type="InterPro" id="IPR020843">
    <property type="entry name" value="ER"/>
</dbReference>
<dbReference type="AlphaFoldDB" id="A0A1J9PQB3"/>
<comment type="caution">
    <text evidence="2">The sequence shown here is derived from an EMBL/GenBank/DDBJ whole genome shotgun (WGS) entry which is preliminary data.</text>
</comment>
<dbReference type="OrthoDB" id="3509362at2759"/>
<dbReference type="Gene3D" id="3.90.180.10">
    <property type="entry name" value="Medium-chain alcohol dehydrogenases, catalytic domain"/>
    <property type="match status" value="1"/>
</dbReference>
<evidence type="ECO:0000313" key="3">
    <source>
        <dbReference type="Proteomes" id="UP000182235"/>
    </source>
</evidence>
<dbReference type="GO" id="GO:0008270">
    <property type="term" value="F:zinc ion binding"/>
    <property type="evidence" value="ECO:0007669"/>
    <property type="project" value="InterPro"/>
</dbReference>
<dbReference type="STRING" id="1447872.A0A1J9PQB3"/>
<dbReference type="EMBL" id="LGRN01000029">
    <property type="protein sequence ID" value="OJD18656.1"/>
    <property type="molecule type" value="Genomic_DNA"/>
</dbReference>
<proteinExistence type="predicted"/>
<dbReference type="VEuPathDB" id="FungiDB:AJ78_01352"/>
<dbReference type="PROSITE" id="PS01162">
    <property type="entry name" value="QOR_ZETA_CRYSTAL"/>
    <property type="match status" value="1"/>
</dbReference>
<dbReference type="Proteomes" id="UP000182235">
    <property type="component" value="Unassembled WGS sequence"/>
</dbReference>
<name>A0A1J9PQB3_9EURO</name>
<dbReference type="InterPro" id="IPR036291">
    <property type="entry name" value="NAD(P)-bd_dom_sf"/>
</dbReference>
<dbReference type="SUPFAM" id="SSF50129">
    <property type="entry name" value="GroES-like"/>
    <property type="match status" value="1"/>
</dbReference>
<dbReference type="CDD" id="cd08241">
    <property type="entry name" value="QOR1"/>
    <property type="match status" value="1"/>
</dbReference>
<dbReference type="Pfam" id="PF08240">
    <property type="entry name" value="ADH_N"/>
    <property type="match status" value="1"/>
</dbReference>
<gene>
    <name evidence="2" type="ORF">AJ78_01352</name>
</gene>
<protein>
    <recommendedName>
        <fullName evidence="1">Enoyl reductase (ER) domain-containing protein</fullName>
    </recommendedName>
</protein>
<dbReference type="GO" id="GO:0016491">
    <property type="term" value="F:oxidoreductase activity"/>
    <property type="evidence" value="ECO:0007669"/>
    <property type="project" value="InterPro"/>
</dbReference>
<dbReference type="GO" id="GO:0005739">
    <property type="term" value="C:mitochondrion"/>
    <property type="evidence" value="ECO:0007669"/>
    <property type="project" value="TreeGrafter"/>
</dbReference>
<dbReference type="PANTHER" id="PTHR43677">
    <property type="entry name" value="SHORT-CHAIN DEHYDROGENASE/REDUCTASE"/>
    <property type="match status" value="1"/>
</dbReference>
<dbReference type="InterPro" id="IPR002364">
    <property type="entry name" value="Quin_OxRdtase/zeta-crystal_CS"/>
</dbReference>
<evidence type="ECO:0000313" key="2">
    <source>
        <dbReference type="EMBL" id="OJD18656.1"/>
    </source>
</evidence>
<feature type="domain" description="Enoyl reductase (ER)" evidence="1">
    <location>
        <begin position="10"/>
        <end position="359"/>
    </location>
</feature>
<dbReference type="SUPFAM" id="SSF51735">
    <property type="entry name" value="NAD(P)-binding Rossmann-fold domains"/>
    <property type="match status" value="1"/>
</dbReference>
<keyword evidence="3" id="KW-1185">Reference proteome</keyword>
<sequence length="371" mass="39373">MQAIHITSFSTPLSAHCPQTIPAPPPPRANEALIKIHCAALNHVDLLYAQGKHQNNTSLIRPPFTLGLEFSGTIIALGDSSPTSRSRAGSYGTADGTPLSVGDKVFGSGLGAFAERIAVPISSIRRIPPGWTFEDAAGLAATASVAYGAVVVRGDIRDGQWVLIHGAAGGIGVYACQIAKACGARVIAGVRSLGDSEKVKMLRELGCVKAIVETGGDGNGTIADKGGKSWVDEVKEITGGSGVDLVIDNVGLVKESLRCLRAIAGKIVLVGFAGREGVMEQLSMNRILLRQAVVIGYRYGETNRRNPNETKQIWDGLMNFIRLGTVKPITFERRYRGLNEVRNAIADLQARKIYGKAVIYIAENGSSRASL</sequence>
<organism evidence="2 3">
    <name type="scientific">Emergomyces pasteurianus Ep9510</name>
    <dbReference type="NCBI Taxonomy" id="1447872"/>
    <lineage>
        <taxon>Eukaryota</taxon>
        <taxon>Fungi</taxon>
        <taxon>Dikarya</taxon>
        <taxon>Ascomycota</taxon>
        <taxon>Pezizomycotina</taxon>
        <taxon>Eurotiomycetes</taxon>
        <taxon>Eurotiomycetidae</taxon>
        <taxon>Onygenales</taxon>
        <taxon>Ajellomycetaceae</taxon>
        <taxon>Emergomyces</taxon>
    </lineage>
</organism>
<dbReference type="Pfam" id="PF00107">
    <property type="entry name" value="ADH_zinc_N"/>
    <property type="match status" value="1"/>
</dbReference>
<dbReference type="InterPro" id="IPR011032">
    <property type="entry name" value="GroES-like_sf"/>
</dbReference>
<dbReference type="InterPro" id="IPR013149">
    <property type="entry name" value="ADH-like_C"/>
</dbReference>
<dbReference type="InterPro" id="IPR013154">
    <property type="entry name" value="ADH-like_N"/>
</dbReference>
<dbReference type="SMART" id="SM00829">
    <property type="entry name" value="PKS_ER"/>
    <property type="match status" value="1"/>
</dbReference>
<reference evidence="2 3" key="1">
    <citation type="submission" date="2015-07" db="EMBL/GenBank/DDBJ databases">
        <title>Emmonsia species relationships and genome sequence.</title>
        <authorList>
            <consortium name="The Broad Institute Genomics Platform"/>
            <person name="Cuomo C.A."/>
            <person name="Munoz J.F."/>
            <person name="Imamovic A."/>
            <person name="Priest M.E."/>
            <person name="Young S."/>
            <person name="Clay O.K."/>
            <person name="McEwen J.G."/>
        </authorList>
    </citation>
    <scope>NUCLEOTIDE SEQUENCE [LARGE SCALE GENOMIC DNA]</scope>
    <source>
        <strain evidence="2 3">UAMH 9510</strain>
    </source>
</reference>